<dbReference type="GO" id="GO:0043113">
    <property type="term" value="P:receptor clustering"/>
    <property type="evidence" value="ECO:0007669"/>
    <property type="project" value="TreeGrafter"/>
</dbReference>
<dbReference type="SMART" id="SM01277">
    <property type="entry name" value="MAGUK_N_PEST"/>
    <property type="match status" value="1"/>
</dbReference>
<dbReference type="SMART" id="SM00072">
    <property type="entry name" value="GuKc"/>
    <property type="match status" value="1"/>
</dbReference>
<dbReference type="SMART" id="SM00326">
    <property type="entry name" value="SH3"/>
    <property type="match status" value="1"/>
</dbReference>
<dbReference type="CDD" id="cd06795">
    <property type="entry name" value="PDZ3_Dlg1-2-4-like"/>
    <property type="match status" value="1"/>
</dbReference>
<feature type="region of interest" description="Disordered" evidence="4">
    <location>
        <begin position="33"/>
        <end position="101"/>
    </location>
</feature>
<dbReference type="CTD" id="1741"/>
<dbReference type="InterPro" id="IPR027417">
    <property type="entry name" value="P-loop_NTPase"/>
</dbReference>
<evidence type="ECO:0000313" key="8">
    <source>
        <dbReference type="Proteomes" id="UP000886700"/>
    </source>
</evidence>
<dbReference type="SUPFAM" id="SSF52540">
    <property type="entry name" value="P-loop containing nucleoside triphosphate hydrolases"/>
    <property type="match status" value="1"/>
</dbReference>
<dbReference type="GO" id="GO:0035255">
    <property type="term" value="F:ionotropic glutamate receptor binding"/>
    <property type="evidence" value="ECO:0007669"/>
    <property type="project" value="TreeGrafter"/>
</dbReference>
<dbReference type="InterPro" id="IPR008145">
    <property type="entry name" value="GK/Ca_channel_bsu"/>
</dbReference>
<keyword evidence="8" id="KW-1185">Reference proteome</keyword>
<dbReference type="InterPro" id="IPR008144">
    <property type="entry name" value="Guanylate_kin-like_dom"/>
</dbReference>
<dbReference type="InterPro" id="IPR036028">
    <property type="entry name" value="SH3-like_dom_sf"/>
</dbReference>
<dbReference type="GO" id="GO:0007268">
    <property type="term" value="P:chemical synaptic transmission"/>
    <property type="evidence" value="ECO:0007669"/>
    <property type="project" value="InterPro"/>
</dbReference>
<keyword evidence="2" id="KW-0677">Repeat</keyword>
<evidence type="ECO:0000256" key="4">
    <source>
        <dbReference type="SAM" id="MobiDB-lite"/>
    </source>
</evidence>
<dbReference type="PROSITE" id="PS00856">
    <property type="entry name" value="GUANYLATE_KINASE_1"/>
    <property type="match status" value="1"/>
</dbReference>
<feature type="domain" description="PDZ" evidence="7">
    <location>
        <begin position="404"/>
        <end position="485"/>
    </location>
</feature>
<evidence type="ECO:0000313" key="9">
    <source>
        <dbReference type="RefSeq" id="XP_005081229.1"/>
    </source>
</evidence>
<dbReference type="Pfam" id="PF10608">
    <property type="entry name" value="MAGUK_N_PEST"/>
    <property type="match status" value="1"/>
</dbReference>
<proteinExistence type="predicted"/>
<feature type="domain" description="SH3" evidence="5">
    <location>
        <begin position="519"/>
        <end position="589"/>
    </location>
</feature>
<feature type="domain" description="PDZ" evidence="7">
    <location>
        <begin position="149"/>
        <end position="236"/>
    </location>
</feature>
<dbReference type="GO" id="GO:0016323">
    <property type="term" value="C:basolateral plasma membrane"/>
    <property type="evidence" value="ECO:0007669"/>
    <property type="project" value="TreeGrafter"/>
</dbReference>
<dbReference type="InterPro" id="IPR036034">
    <property type="entry name" value="PDZ_sf"/>
</dbReference>
<dbReference type="OrthoDB" id="78824at2759"/>
<dbReference type="FunFam" id="2.30.42.10:FF:000002">
    <property type="entry name" value="Disks large homolog 4 isoform 2"/>
    <property type="match status" value="1"/>
</dbReference>
<accession>A0A1U7QL50</accession>
<dbReference type="InterPro" id="IPR001452">
    <property type="entry name" value="SH3_domain"/>
</dbReference>
<dbReference type="FunFam" id="2.30.42.10:FF:000001">
    <property type="entry name" value="Disks large homolog 1 isoform 2"/>
    <property type="match status" value="1"/>
</dbReference>
<dbReference type="PROSITE" id="PS50002">
    <property type="entry name" value="SH3"/>
    <property type="match status" value="1"/>
</dbReference>
<feature type="compositionally biased region" description="Low complexity" evidence="4">
    <location>
        <begin position="47"/>
        <end position="56"/>
    </location>
</feature>
<dbReference type="Pfam" id="PF10600">
    <property type="entry name" value="PDZ_assoc"/>
    <property type="match status" value="1"/>
</dbReference>
<dbReference type="InterPro" id="IPR035763">
    <property type="entry name" value="DLG3_SH3"/>
</dbReference>
<gene>
    <name evidence="9" type="primary">Dlg3</name>
</gene>
<organism evidence="8 9">
    <name type="scientific">Mesocricetus auratus</name>
    <name type="common">Golden hamster</name>
    <dbReference type="NCBI Taxonomy" id="10036"/>
    <lineage>
        <taxon>Eukaryota</taxon>
        <taxon>Metazoa</taxon>
        <taxon>Chordata</taxon>
        <taxon>Craniata</taxon>
        <taxon>Vertebrata</taxon>
        <taxon>Euteleostomi</taxon>
        <taxon>Mammalia</taxon>
        <taxon>Eutheria</taxon>
        <taxon>Euarchontoglires</taxon>
        <taxon>Glires</taxon>
        <taxon>Rodentia</taxon>
        <taxon>Myomorpha</taxon>
        <taxon>Muroidea</taxon>
        <taxon>Cricetidae</taxon>
        <taxon>Cricetinae</taxon>
        <taxon>Mesocricetus</taxon>
    </lineage>
</organism>
<evidence type="ECO:0000256" key="3">
    <source>
        <dbReference type="PROSITE-ProRule" id="PRU00192"/>
    </source>
</evidence>
<dbReference type="SUPFAM" id="SSF50156">
    <property type="entry name" value="PDZ domain-like"/>
    <property type="match status" value="3"/>
</dbReference>
<protein>
    <submittedName>
        <fullName evidence="9">Disks large homolog 3 isoform X5</fullName>
    </submittedName>
</protein>
<dbReference type="InterPro" id="IPR001478">
    <property type="entry name" value="PDZ"/>
</dbReference>
<dbReference type="GO" id="GO:0043005">
    <property type="term" value="C:neuron projection"/>
    <property type="evidence" value="ECO:0007669"/>
    <property type="project" value="InterPro"/>
</dbReference>
<dbReference type="PANTHER" id="PTHR23119:SF28">
    <property type="entry name" value="DISKS LARGE HOMOLOG 3"/>
    <property type="match status" value="1"/>
</dbReference>
<dbReference type="Pfam" id="PF00595">
    <property type="entry name" value="PDZ"/>
    <property type="match status" value="3"/>
</dbReference>
<dbReference type="Pfam" id="PF00018">
    <property type="entry name" value="SH3_1"/>
    <property type="match status" value="1"/>
</dbReference>
<dbReference type="InterPro" id="IPR019583">
    <property type="entry name" value="DLG1-4_PDZ_assoc"/>
</dbReference>
<dbReference type="GO" id="GO:0098839">
    <property type="term" value="C:postsynaptic density membrane"/>
    <property type="evidence" value="ECO:0007669"/>
    <property type="project" value="TreeGrafter"/>
</dbReference>
<dbReference type="Gene3D" id="2.30.42.10">
    <property type="match status" value="3"/>
</dbReference>
<dbReference type="GO" id="GO:0097120">
    <property type="term" value="P:receptor localization to synapse"/>
    <property type="evidence" value="ECO:0007669"/>
    <property type="project" value="TreeGrafter"/>
</dbReference>
<feature type="domain" description="Guanylate kinase-like" evidence="6">
    <location>
        <begin position="645"/>
        <end position="820"/>
    </location>
</feature>
<dbReference type="GO" id="GO:0019901">
    <property type="term" value="F:protein kinase binding"/>
    <property type="evidence" value="ECO:0007669"/>
    <property type="project" value="TreeGrafter"/>
</dbReference>
<dbReference type="FunFam" id="3.40.50.300:FF:001402">
    <property type="entry name" value="Discs, large homolog 3 (Drosophila)"/>
    <property type="match status" value="1"/>
</dbReference>
<dbReference type="CDD" id="cd06724">
    <property type="entry name" value="PDZ2_Dlg1-2-4-like"/>
    <property type="match status" value="1"/>
</dbReference>
<evidence type="ECO:0000256" key="2">
    <source>
        <dbReference type="ARBA" id="ARBA00022737"/>
    </source>
</evidence>
<sequence length="835" mass="92135">MHKHQHCCKCPECYEVTRLAALRRLEPPGYGDWQVPDPYGPSGGNGASSSYGGYSSQTLPSQAGATPTPRTKAKLIPTGRDVGPVPPKPVPGKSTPKLNGSGPSWWPECTCTNRDWYEQASPAPLLVNPEALEPSLSVNGSDGMFKYEEIVLERGNSGLGFSIAGGIDNPHVPDDPGIFITKIIPGGAAAMDGRLGVNDCVLRVNDVDVSEVVHSRAVEALKEAGPVVQLVVRRRQPPPETIMEVNLLKGPKGLGFSIAGGIGNQHIPGDNSIYITKIIEGGAAQKDGRLQIGDRLLAVNNTNLQDVRHEEAVASLKNTSDMVYLKVAKPGSLHLNDMYAPPDYASTFTALADNHISHNSSLGYLGAVESKVTYPAPPQVPPTRYSPIPRHMLAEEDFTREPRKIILHKGSTGLGFNIVGGEDGEGIFVSFILAGGPADLSGELRRGDRILSVNGVNLRNATHEQAAAALKRAGQSVTIVAQYRPEEYSRFESKIHDLREQMMNSSMSSGSGSLRTSEKRSLYVRALFDYDRTRDSCLPSQGLSFSYGDILHVINASDDEWWQARLVTPHGESEQIGVIPSKKRVEKKERARLKTVKFHARTGMIESNRDFPGLSDDYYGAKNLKGQEDAILSYEPVTRQEIHYARPVIILGPMKDRVNDDLISEFPHKFGSCVPHTTRPRRDNEVDGQDYHFVVSREQMEKDIQDNKFIEAGQFNDNLYGTSIQSVRAVAERGKHCILDVSGNAIKRLQQAQLYPIAVFIKPKSIEALMEMNRRQTYEQANKIYDKAMKLEQEFGEYFTAIVQGDSLEEIYNKIKQIIEDQSGHYIWVPSPEKL</sequence>
<dbReference type="PANTHER" id="PTHR23119">
    <property type="entry name" value="DISCS LARGE"/>
    <property type="match status" value="1"/>
</dbReference>
<evidence type="ECO:0000259" key="7">
    <source>
        <dbReference type="PROSITE" id="PS50106"/>
    </source>
</evidence>
<feature type="compositionally biased region" description="Polar residues" evidence="4">
    <location>
        <begin position="57"/>
        <end position="69"/>
    </location>
</feature>
<dbReference type="Pfam" id="PF00625">
    <property type="entry name" value="Guanylate_kin"/>
    <property type="match status" value="1"/>
</dbReference>
<dbReference type="InterPro" id="IPR016313">
    <property type="entry name" value="DLG1-like"/>
</dbReference>
<dbReference type="PROSITE" id="PS50106">
    <property type="entry name" value="PDZ"/>
    <property type="match status" value="3"/>
</dbReference>
<evidence type="ECO:0000259" key="5">
    <source>
        <dbReference type="PROSITE" id="PS50002"/>
    </source>
</evidence>
<evidence type="ECO:0000259" key="6">
    <source>
        <dbReference type="PROSITE" id="PS50052"/>
    </source>
</evidence>
<dbReference type="InterPro" id="IPR050614">
    <property type="entry name" value="Synaptic_Scaffolding_LAP-MAGUK"/>
</dbReference>
<dbReference type="FunFam" id="3.30.63.10:FF:000001">
    <property type="entry name" value="Disks large homolog 1 isoform 2"/>
    <property type="match status" value="1"/>
</dbReference>
<dbReference type="Gene3D" id="3.40.50.300">
    <property type="entry name" value="P-loop containing nucleotide triphosphate hydrolases"/>
    <property type="match status" value="1"/>
</dbReference>
<reference evidence="9" key="1">
    <citation type="submission" date="2025-08" db="UniProtKB">
        <authorList>
            <consortium name="RefSeq"/>
        </authorList>
    </citation>
    <scope>IDENTIFICATION</scope>
    <source>
        <tissue evidence="9">Liver</tissue>
    </source>
</reference>
<dbReference type="GO" id="GO:0099072">
    <property type="term" value="P:regulation of postsynaptic membrane neurotransmitter receptor levels"/>
    <property type="evidence" value="ECO:0007669"/>
    <property type="project" value="TreeGrafter"/>
</dbReference>
<dbReference type="CDD" id="cd12029">
    <property type="entry name" value="SH3_DLG3"/>
    <property type="match status" value="1"/>
</dbReference>
<dbReference type="AlphaFoldDB" id="A0A1U7QL50"/>
<dbReference type="SMART" id="SM00228">
    <property type="entry name" value="PDZ"/>
    <property type="match status" value="3"/>
</dbReference>
<keyword evidence="1 3" id="KW-0728">SH3 domain</keyword>
<dbReference type="CDD" id="cd00071">
    <property type="entry name" value="GMPK"/>
    <property type="match status" value="1"/>
</dbReference>
<dbReference type="Proteomes" id="UP000886700">
    <property type="component" value="Unplaced"/>
</dbReference>
<dbReference type="GO" id="GO:0031594">
    <property type="term" value="C:neuromuscular junction"/>
    <property type="evidence" value="ECO:0007669"/>
    <property type="project" value="InterPro"/>
</dbReference>
<dbReference type="Gene3D" id="3.30.63.10">
    <property type="entry name" value="Guanylate Kinase phosphate binding domain"/>
    <property type="match status" value="1"/>
</dbReference>
<dbReference type="PIRSF" id="PIRSF001741">
    <property type="entry name" value="MAGUK_DLGH"/>
    <property type="match status" value="1"/>
</dbReference>
<dbReference type="InterPro" id="IPR020590">
    <property type="entry name" value="Guanylate_kinase_CS"/>
</dbReference>
<dbReference type="GO" id="GO:0098609">
    <property type="term" value="P:cell-cell adhesion"/>
    <property type="evidence" value="ECO:0007669"/>
    <property type="project" value="TreeGrafter"/>
</dbReference>
<name>A0A1U7QL50_MESAU</name>
<feature type="domain" description="PDZ" evidence="7">
    <location>
        <begin position="244"/>
        <end position="331"/>
    </location>
</feature>
<dbReference type="SUPFAM" id="SSF50044">
    <property type="entry name" value="SH3-domain"/>
    <property type="match status" value="1"/>
</dbReference>
<dbReference type="GO" id="GO:0098978">
    <property type="term" value="C:glutamatergic synapse"/>
    <property type="evidence" value="ECO:0007669"/>
    <property type="project" value="UniProtKB-ARBA"/>
</dbReference>
<dbReference type="RefSeq" id="XP_005081229.1">
    <property type="nucleotide sequence ID" value="XM_005081172.4"/>
</dbReference>
<dbReference type="FunFam" id="2.30.30.40:FF:000008">
    <property type="entry name" value="Disks large homolog 1 isoform 2"/>
    <property type="match status" value="1"/>
</dbReference>
<dbReference type="PROSITE" id="PS50052">
    <property type="entry name" value="GUANYLATE_KINASE_2"/>
    <property type="match status" value="1"/>
</dbReference>
<dbReference type="InterPro" id="IPR019590">
    <property type="entry name" value="DLG1_PEST_dom"/>
</dbReference>
<dbReference type="Gene3D" id="2.30.30.40">
    <property type="entry name" value="SH3 Domains"/>
    <property type="match status" value="1"/>
</dbReference>
<dbReference type="FunFam" id="2.30.42.10:FF:000091">
    <property type="entry name" value="disks large homolog 1 isoform X8"/>
    <property type="match status" value="1"/>
</dbReference>
<evidence type="ECO:0000256" key="1">
    <source>
        <dbReference type="ARBA" id="ARBA00022443"/>
    </source>
</evidence>
<dbReference type="FunFam" id="2.30.30.40:FF:000027">
    <property type="entry name" value="Disks large homolog 3 isoform 1"/>
    <property type="match status" value="1"/>
</dbReference>
<dbReference type="GeneID" id="101843428"/>
<dbReference type="CDD" id="cd06723">
    <property type="entry name" value="PDZ1_Dlg1-2-4-like"/>
    <property type="match status" value="1"/>
</dbReference>
<dbReference type="GO" id="GO:0045197">
    <property type="term" value="P:establishment or maintenance of epithelial cell apical/basal polarity"/>
    <property type="evidence" value="ECO:0007669"/>
    <property type="project" value="TreeGrafter"/>
</dbReference>